<gene>
    <name evidence="3" type="ORF">SAMN05216190_104162</name>
</gene>
<accession>A0A1I5MBH1</accession>
<protein>
    <submittedName>
        <fullName evidence="3">Topoisomerase DNA binding C4 zinc finger</fullName>
    </submittedName>
</protein>
<dbReference type="Proteomes" id="UP000198784">
    <property type="component" value="Unassembled WGS sequence"/>
</dbReference>
<dbReference type="Pfam" id="PF08378">
    <property type="entry name" value="NERD"/>
    <property type="match status" value="1"/>
</dbReference>
<keyword evidence="4" id="KW-1185">Reference proteome</keyword>
<dbReference type="GO" id="GO:0003677">
    <property type="term" value="F:DNA binding"/>
    <property type="evidence" value="ECO:0007669"/>
    <property type="project" value="InterPro"/>
</dbReference>
<keyword evidence="1" id="KW-0812">Transmembrane</keyword>
<sequence length="263" mass="29567">MDFTPVIAQAWGTLGWFIPLMLLLGLLKSPWAKGQIGELLVRLFAHWQLDKQTYRRLHNVTLSTPDGTTQIDHVFLSPYGIFVLETKNMSGWIFGSEQQPQWTQKLYKRTFKFQNPLRQNYKHLKALEATLGVNPEHLHSVITFIGGSIFKTEVPANVTQGIGFIRHIQSFQQPVFSEAEVDALLRTLQTGRRAPTLATNREHVQNLKRRSDPTAERQCPKCGSALLIRTVKSGAKAGQQFLGCSAFPKCRTAQPAVALTNSD</sequence>
<dbReference type="SUPFAM" id="SSF57783">
    <property type="entry name" value="Zinc beta-ribbon"/>
    <property type="match status" value="1"/>
</dbReference>
<dbReference type="OrthoDB" id="5782056at2"/>
<evidence type="ECO:0000313" key="3">
    <source>
        <dbReference type="EMBL" id="SFP06296.1"/>
    </source>
</evidence>
<dbReference type="GO" id="GO:0003916">
    <property type="term" value="F:DNA topoisomerase activity"/>
    <property type="evidence" value="ECO:0007669"/>
    <property type="project" value="InterPro"/>
</dbReference>
<feature type="transmembrane region" description="Helical" evidence="1">
    <location>
        <begin position="6"/>
        <end position="27"/>
    </location>
</feature>
<keyword evidence="1" id="KW-0472">Membrane</keyword>
<dbReference type="Pfam" id="PF01396">
    <property type="entry name" value="Zn_ribbon_Top1"/>
    <property type="match status" value="1"/>
</dbReference>
<dbReference type="PROSITE" id="PS50965">
    <property type="entry name" value="NERD"/>
    <property type="match status" value="1"/>
</dbReference>
<evidence type="ECO:0000256" key="1">
    <source>
        <dbReference type="SAM" id="Phobius"/>
    </source>
</evidence>
<dbReference type="AlphaFoldDB" id="A0A1I5MBH1"/>
<dbReference type="GO" id="GO:0006265">
    <property type="term" value="P:DNA topological change"/>
    <property type="evidence" value="ECO:0007669"/>
    <property type="project" value="InterPro"/>
</dbReference>
<keyword evidence="1" id="KW-1133">Transmembrane helix</keyword>
<proteinExistence type="predicted"/>
<reference evidence="4" key="1">
    <citation type="submission" date="2016-10" db="EMBL/GenBank/DDBJ databases">
        <authorList>
            <person name="Varghese N."/>
            <person name="Submissions S."/>
        </authorList>
    </citation>
    <scope>NUCLEOTIDE SEQUENCE [LARGE SCALE GENOMIC DNA]</scope>
    <source>
        <strain evidence="4">DSM 17834</strain>
    </source>
</reference>
<dbReference type="RefSeq" id="WP_090498263.1">
    <property type="nucleotide sequence ID" value="NZ_FOWX01000004.1"/>
</dbReference>
<evidence type="ECO:0000313" key="4">
    <source>
        <dbReference type="Proteomes" id="UP000198784"/>
    </source>
</evidence>
<keyword evidence="3" id="KW-0413">Isomerase</keyword>
<dbReference type="EMBL" id="FOWX01000004">
    <property type="protein sequence ID" value="SFP06296.1"/>
    <property type="molecule type" value="Genomic_DNA"/>
</dbReference>
<evidence type="ECO:0000259" key="2">
    <source>
        <dbReference type="PROSITE" id="PS50965"/>
    </source>
</evidence>
<feature type="domain" description="NERD" evidence="2">
    <location>
        <begin position="33"/>
        <end position="150"/>
    </location>
</feature>
<dbReference type="STRING" id="289003.SAMN05216190_104162"/>
<dbReference type="InterPro" id="IPR011528">
    <property type="entry name" value="NERD"/>
</dbReference>
<organism evidence="3 4">
    <name type="scientific">Pseudomonas borbori</name>
    <dbReference type="NCBI Taxonomy" id="289003"/>
    <lineage>
        <taxon>Bacteria</taxon>
        <taxon>Pseudomonadati</taxon>
        <taxon>Pseudomonadota</taxon>
        <taxon>Gammaproteobacteria</taxon>
        <taxon>Pseudomonadales</taxon>
        <taxon>Pseudomonadaceae</taxon>
        <taxon>Pseudomonas</taxon>
    </lineage>
</organism>
<dbReference type="GO" id="GO:0005694">
    <property type="term" value="C:chromosome"/>
    <property type="evidence" value="ECO:0007669"/>
    <property type="project" value="InterPro"/>
</dbReference>
<name>A0A1I5MBH1_9PSED</name>
<dbReference type="InterPro" id="IPR013498">
    <property type="entry name" value="Topo_IA_Znf"/>
</dbReference>
<dbReference type="Gene3D" id="3.30.65.10">
    <property type="entry name" value="Bacterial Topoisomerase I, domain 1"/>
    <property type="match status" value="1"/>
</dbReference>